<dbReference type="Proteomes" id="UP000799444">
    <property type="component" value="Unassembled WGS sequence"/>
</dbReference>
<dbReference type="PROSITE" id="PS51819">
    <property type="entry name" value="VOC"/>
    <property type="match status" value="1"/>
</dbReference>
<protein>
    <recommendedName>
        <fullName evidence="2">VOC domain-containing protein</fullName>
    </recommendedName>
</protein>
<dbReference type="OrthoDB" id="16820at2759"/>
<keyword evidence="1" id="KW-0732">Signal</keyword>
<dbReference type="InterPro" id="IPR004360">
    <property type="entry name" value="Glyas_Fos-R_dOase_dom"/>
</dbReference>
<keyword evidence="4" id="KW-1185">Reference proteome</keyword>
<feature type="signal peptide" evidence="1">
    <location>
        <begin position="1"/>
        <end position="18"/>
    </location>
</feature>
<evidence type="ECO:0000313" key="4">
    <source>
        <dbReference type="Proteomes" id="UP000799444"/>
    </source>
</evidence>
<gene>
    <name evidence="3" type="ORF">EJ04DRAFT_442557</name>
</gene>
<dbReference type="Pfam" id="PF00903">
    <property type="entry name" value="Glyoxalase"/>
    <property type="match status" value="1"/>
</dbReference>
<sequence>MHLRILALLPLFLQPILSCNHANMARATDNTSLPLFIPGNDGLAEEVTRGYFINHVSLIVSNITASRQWYSDVLGMRHVFTFQMTKQLSIMYMAHAQGGRNGTGFQTGDELIRDKNNLAGMVEFLENKVPNHFQSKYRKFNPTAQNTFSHMGLIVPDLAVAQARFDALGVNIIKRANELDVTPSEANTMFASAWGYGDLHDPQTQKDVEEALPAIMQIGFKGFIIIADPDGNVFEVQSLVPSAL</sequence>
<dbReference type="AlphaFoldDB" id="A0A9P4QV66"/>
<dbReference type="InterPro" id="IPR037523">
    <property type="entry name" value="VOC_core"/>
</dbReference>
<evidence type="ECO:0000256" key="1">
    <source>
        <dbReference type="SAM" id="SignalP"/>
    </source>
</evidence>
<dbReference type="InterPro" id="IPR029068">
    <property type="entry name" value="Glyas_Bleomycin-R_OHBP_Dase"/>
</dbReference>
<evidence type="ECO:0000259" key="2">
    <source>
        <dbReference type="PROSITE" id="PS51819"/>
    </source>
</evidence>
<dbReference type="PANTHER" id="PTHR10374:SF19">
    <property type="entry name" value="LYASE (GLO1), PUTATIVE (AFU_ORTHOLOGUE AFUA_2G13550)-RELATED"/>
    <property type="match status" value="1"/>
</dbReference>
<reference evidence="3" key="1">
    <citation type="journal article" date="2020" name="Stud. Mycol.">
        <title>101 Dothideomycetes genomes: a test case for predicting lifestyles and emergence of pathogens.</title>
        <authorList>
            <person name="Haridas S."/>
            <person name="Albert R."/>
            <person name="Binder M."/>
            <person name="Bloem J."/>
            <person name="Labutti K."/>
            <person name="Salamov A."/>
            <person name="Andreopoulos B."/>
            <person name="Baker S."/>
            <person name="Barry K."/>
            <person name="Bills G."/>
            <person name="Bluhm B."/>
            <person name="Cannon C."/>
            <person name="Castanera R."/>
            <person name="Culley D."/>
            <person name="Daum C."/>
            <person name="Ezra D."/>
            <person name="Gonzalez J."/>
            <person name="Henrissat B."/>
            <person name="Kuo A."/>
            <person name="Liang C."/>
            <person name="Lipzen A."/>
            <person name="Lutzoni F."/>
            <person name="Magnuson J."/>
            <person name="Mondo S."/>
            <person name="Nolan M."/>
            <person name="Ohm R."/>
            <person name="Pangilinan J."/>
            <person name="Park H.-J."/>
            <person name="Ramirez L."/>
            <person name="Alfaro M."/>
            <person name="Sun H."/>
            <person name="Tritt A."/>
            <person name="Yoshinaga Y."/>
            <person name="Zwiers L.-H."/>
            <person name="Turgeon B."/>
            <person name="Goodwin S."/>
            <person name="Spatafora J."/>
            <person name="Crous P."/>
            <person name="Grigoriev I."/>
        </authorList>
    </citation>
    <scope>NUCLEOTIDE SEQUENCE</scope>
    <source>
        <strain evidence="3">CBS 125425</strain>
    </source>
</reference>
<dbReference type="Gene3D" id="3.10.180.10">
    <property type="entry name" value="2,3-Dihydroxybiphenyl 1,2-Dioxygenase, domain 1"/>
    <property type="match status" value="1"/>
</dbReference>
<dbReference type="SUPFAM" id="SSF54593">
    <property type="entry name" value="Glyoxalase/Bleomycin resistance protein/Dihydroxybiphenyl dioxygenase"/>
    <property type="match status" value="1"/>
</dbReference>
<evidence type="ECO:0000313" key="3">
    <source>
        <dbReference type="EMBL" id="KAF2731647.1"/>
    </source>
</evidence>
<comment type="caution">
    <text evidence="3">The sequence shown here is derived from an EMBL/GenBank/DDBJ whole genome shotgun (WGS) entry which is preliminary data.</text>
</comment>
<proteinExistence type="predicted"/>
<dbReference type="PANTHER" id="PTHR10374">
    <property type="entry name" value="LACTOYLGLUTATHIONE LYASE GLYOXALASE I"/>
    <property type="match status" value="1"/>
</dbReference>
<dbReference type="EMBL" id="ML996191">
    <property type="protein sequence ID" value="KAF2731647.1"/>
    <property type="molecule type" value="Genomic_DNA"/>
</dbReference>
<accession>A0A9P4QV66</accession>
<feature type="chain" id="PRO_5040335331" description="VOC domain-containing protein" evidence="1">
    <location>
        <begin position="19"/>
        <end position="244"/>
    </location>
</feature>
<feature type="domain" description="VOC" evidence="2">
    <location>
        <begin position="52"/>
        <end position="239"/>
    </location>
</feature>
<organism evidence="3 4">
    <name type="scientific">Polyplosphaeria fusca</name>
    <dbReference type="NCBI Taxonomy" id="682080"/>
    <lineage>
        <taxon>Eukaryota</taxon>
        <taxon>Fungi</taxon>
        <taxon>Dikarya</taxon>
        <taxon>Ascomycota</taxon>
        <taxon>Pezizomycotina</taxon>
        <taxon>Dothideomycetes</taxon>
        <taxon>Pleosporomycetidae</taxon>
        <taxon>Pleosporales</taxon>
        <taxon>Tetraplosphaeriaceae</taxon>
        <taxon>Polyplosphaeria</taxon>
    </lineage>
</organism>
<name>A0A9P4QV66_9PLEO</name>